<evidence type="ECO:0000256" key="6">
    <source>
        <dbReference type="ARBA" id="ARBA00022989"/>
    </source>
</evidence>
<dbReference type="KEGG" id="ari:UM93_01800"/>
<feature type="transmembrane region" description="Helical" evidence="13">
    <location>
        <begin position="85"/>
        <end position="104"/>
    </location>
</feature>
<sequence>MTESGTQPVPALNIANVLTVLRIVLVPFFIWFLLSDNAEYSWWRWAALLVFAAAIYTDKLDGDLARSRGLVTDFGKIADPIADKLLIGSALIILSALGELSWWITVPMLVRELGITLLRFVVIRYGVIPASRGGKIKTVLQTAAILLYLLPFTPQWPWLGLIAFLVMLAALLVTVVTGVDYVMQAVRLRNTGTGPAEQISGAGR</sequence>
<dbReference type="PROSITE" id="PS00379">
    <property type="entry name" value="CDP_ALCOHOL_P_TRANSF"/>
    <property type="match status" value="1"/>
</dbReference>
<evidence type="ECO:0000256" key="13">
    <source>
        <dbReference type="SAM" id="Phobius"/>
    </source>
</evidence>
<dbReference type="InterPro" id="IPR004570">
    <property type="entry name" value="Phosphatidylglycerol_P_synth"/>
</dbReference>
<proteinExistence type="inferred from homology"/>
<dbReference type="GO" id="GO:0046474">
    <property type="term" value="P:glycerophospholipid biosynthetic process"/>
    <property type="evidence" value="ECO:0007669"/>
    <property type="project" value="TreeGrafter"/>
</dbReference>
<dbReference type="AlphaFoldDB" id="A0A0D4BWB0"/>
<dbReference type="UniPathway" id="UPA00085"/>
<evidence type="ECO:0000256" key="3">
    <source>
        <dbReference type="ARBA" id="ARBA00022516"/>
    </source>
</evidence>
<keyword evidence="9" id="KW-0594">Phospholipid biosynthesis</keyword>
<dbReference type="PANTHER" id="PTHR14269:SF52">
    <property type="entry name" value="PHOSPHATIDYLGLYCEROPHOSPHATE SYNTHASE-RELATED"/>
    <property type="match status" value="1"/>
</dbReference>
<dbReference type="OrthoDB" id="9796672at2"/>
<keyword evidence="7" id="KW-0443">Lipid metabolism</keyword>
<dbReference type="EMBL" id="CP011005">
    <property type="protein sequence ID" value="AJT40584.1"/>
    <property type="molecule type" value="Genomic_DNA"/>
</dbReference>
<dbReference type="PIRSF" id="PIRSF000847">
    <property type="entry name" value="Phos_ph_gly_syn"/>
    <property type="match status" value="1"/>
</dbReference>
<dbReference type="Gene3D" id="1.20.120.1760">
    <property type="match status" value="1"/>
</dbReference>
<evidence type="ECO:0000313" key="15">
    <source>
        <dbReference type="Proteomes" id="UP000061839"/>
    </source>
</evidence>
<protein>
    <recommendedName>
        <fullName evidence="11">CDP-diacylglycerol--glycerol-3-phosphate 3-phosphatidyltransferase</fullName>
        <ecNumber evidence="11">2.7.8.5</ecNumber>
    </recommendedName>
</protein>
<dbReference type="EC" id="2.7.8.5" evidence="11"/>
<keyword evidence="15" id="KW-1185">Reference proteome</keyword>
<dbReference type="PANTHER" id="PTHR14269">
    <property type="entry name" value="CDP-DIACYLGLYCEROL--GLYCEROL-3-PHOSPHATE 3-PHOSPHATIDYLTRANSFERASE-RELATED"/>
    <property type="match status" value="1"/>
</dbReference>
<evidence type="ECO:0000256" key="4">
    <source>
        <dbReference type="ARBA" id="ARBA00022679"/>
    </source>
</evidence>
<dbReference type="Pfam" id="PF01066">
    <property type="entry name" value="CDP-OH_P_transf"/>
    <property type="match status" value="1"/>
</dbReference>
<evidence type="ECO:0000256" key="12">
    <source>
        <dbReference type="RuleBase" id="RU003750"/>
    </source>
</evidence>
<feature type="transmembrane region" description="Helical" evidence="13">
    <location>
        <begin position="40"/>
        <end position="57"/>
    </location>
</feature>
<dbReference type="STRING" id="1618207.UM93_01800"/>
<dbReference type="GO" id="GO:0016020">
    <property type="term" value="C:membrane"/>
    <property type="evidence" value="ECO:0007669"/>
    <property type="project" value="UniProtKB-SubCell"/>
</dbReference>
<keyword evidence="3" id="KW-0444">Lipid biosynthesis</keyword>
<reference evidence="14 15" key="1">
    <citation type="journal article" date="2015" name="Genome Announc.">
        <title>Complete Genome Sequencing of Protease-Producing Novel Arthrobacter sp. Strain IHBB 11108 Using PacBio Single-Molecule Real-Time Sequencing Technology.</title>
        <authorList>
            <person name="Kiran S."/>
            <person name="Swarnkar M.K."/>
            <person name="Pal M."/>
            <person name="Thakur R."/>
            <person name="Tewari R."/>
            <person name="Singh A.K."/>
            <person name="Gulati A."/>
        </authorList>
    </citation>
    <scope>NUCLEOTIDE SEQUENCE [LARGE SCALE GENOMIC DNA]</scope>
    <source>
        <strain evidence="14 15">IHBB 11108</strain>
    </source>
</reference>
<evidence type="ECO:0000256" key="10">
    <source>
        <dbReference type="ARBA" id="ARBA00023264"/>
    </source>
</evidence>
<dbReference type="InterPro" id="IPR048254">
    <property type="entry name" value="CDP_ALCOHOL_P_TRANSF_CS"/>
</dbReference>
<evidence type="ECO:0000256" key="1">
    <source>
        <dbReference type="ARBA" id="ARBA00004141"/>
    </source>
</evidence>
<evidence type="ECO:0000256" key="9">
    <source>
        <dbReference type="ARBA" id="ARBA00023209"/>
    </source>
</evidence>
<evidence type="ECO:0000256" key="7">
    <source>
        <dbReference type="ARBA" id="ARBA00023098"/>
    </source>
</evidence>
<evidence type="ECO:0000256" key="2">
    <source>
        <dbReference type="ARBA" id="ARBA00010441"/>
    </source>
</evidence>
<keyword evidence="4 12" id="KW-0808">Transferase</keyword>
<dbReference type="Proteomes" id="UP000061839">
    <property type="component" value="Chromosome"/>
</dbReference>
<evidence type="ECO:0000256" key="8">
    <source>
        <dbReference type="ARBA" id="ARBA00023136"/>
    </source>
</evidence>
<dbReference type="InterPro" id="IPR050324">
    <property type="entry name" value="CDP-alcohol_PTase-I"/>
</dbReference>
<dbReference type="PATRIC" id="fig|1618207.4.peg.368"/>
<comment type="subcellular location">
    <subcellularLocation>
        <location evidence="1">Membrane</location>
        <topology evidence="1">Multi-pass membrane protein</topology>
    </subcellularLocation>
</comment>
<gene>
    <name evidence="14" type="ORF">UM93_01800</name>
</gene>
<dbReference type="InterPro" id="IPR000462">
    <property type="entry name" value="CDP-OH_P_trans"/>
</dbReference>
<dbReference type="GO" id="GO:0008444">
    <property type="term" value="F:CDP-diacylglycerol-glycerol-3-phosphate 3-phosphatidyltransferase activity"/>
    <property type="evidence" value="ECO:0007669"/>
    <property type="project" value="UniProtKB-UniRule"/>
</dbReference>
<dbReference type="NCBIfam" id="TIGR00560">
    <property type="entry name" value="pgsA"/>
    <property type="match status" value="1"/>
</dbReference>
<accession>A0A0D4BWB0</accession>
<evidence type="ECO:0000256" key="11">
    <source>
        <dbReference type="NCBIfam" id="TIGR00560"/>
    </source>
</evidence>
<keyword evidence="6 13" id="KW-1133">Transmembrane helix</keyword>
<evidence type="ECO:0000313" key="14">
    <source>
        <dbReference type="EMBL" id="AJT40584.1"/>
    </source>
</evidence>
<comment type="similarity">
    <text evidence="2 12">Belongs to the CDP-alcohol phosphatidyltransferase class-I family.</text>
</comment>
<evidence type="ECO:0000256" key="5">
    <source>
        <dbReference type="ARBA" id="ARBA00022692"/>
    </source>
</evidence>
<keyword evidence="8 13" id="KW-0472">Membrane</keyword>
<name>A0A0D4BWB0_9MICC</name>
<dbReference type="RefSeq" id="WP_045073294.1">
    <property type="nucleotide sequence ID" value="NZ_CP011005.1"/>
</dbReference>
<keyword evidence="10" id="KW-1208">Phospholipid metabolism</keyword>
<keyword evidence="5 13" id="KW-0812">Transmembrane</keyword>
<dbReference type="InterPro" id="IPR043130">
    <property type="entry name" value="CDP-OH_PTrfase_TM_dom"/>
</dbReference>
<organism evidence="14 15">
    <name type="scientific">Psychromicrobium lacuslunae</name>
    <dbReference type="NCBI Taxonomy" id="1618207"/>
    <lineage>
        <taxon>Bacteria</taxon>
        <taxon>Bacillati</taxon>
        <taxon>Actinomycetota</taxon>
        <taxon>Actinomycetes</taxon>
        <taxon>Micrococcales</taxon>
        <taxon>Micrococcaceae</taxon>
        <taxon>Psychromicrobium</taxon>
    </lineage>
</organism>
<feature type="transmembrane region" description="Helical" evidence="13">
    <location>
        <begin position="156"/>
        <end position="179"/>
    </location>
</feature>
<feature type="transmembrane region" description="Helical" evidence="13">
    <location>
        <begin position="12"/>
        <end position="34"/>
    </location>
</feature>
<dbReference type="HOGENOM" id="CLU_051314_2_0_11"/>